<dbReference type="OMA" id="KIRRCCQ"/>
<evidence type="ECO:0000256" key="1">
    <source>
        <dbReference type="SAM" id="Phobius"/>
    </source>
</evidence>
<keyword evidence="1" id="KW-1133">Transmembrane helix</keyword>
<dbReference type="KEGG" id="mtm:MYCTH_2120425"/>
<dbReference type="EMBL" id="CP003006">
    <property type="protein sequence ID" value="AEO60391.1"/>
    <property type="molecule type" value="Genomic_DNA"/>
</dbReference>
<keyword evidence="3" id="KW-1185">Reference proteome</keyword>
<keyword evidence="1" id="KW-0472">Membrane</keyword>
<organism evidence="2 3">
    <name type="scientific">Thermothelomyces thermophilus (strain ATCC 42464 / BCRC 31852 / DSM 1799)</name>
    <name type="common">Sporotrichum thermophile</name>
    <dbReference type="NCBI Taxonomy" id="573729"/>
    <lineage>
        <taxon>Eukaryota</taxon>
        <taxon>Fungi</taxon>
        <taxon>Dikarya</taxon>
        <taxon>Ascomycota</taxon>
        <taxon>Pezizomycotina</taxon>
        <taxon>Sordariomycetes</taxon>
        <taxon>Sordariomycetidae</taxon>
        <taxon>Sordariales</taxon>
        <taxon>Chaetomiaceae</taxon>
        <taxon>Thermothelomyces</taxon>
    </lineage>
</organism>
<reference evidence="2 3" key="1">
    <citation type="journal article" date="2011" name="Nat. Biotechnol.">
        <title>Comparative genomic analysis of the thermophilic biomass-degrading fungi Myceliophthora thermophila and Thielavia terrestris.</title>
        <authorList>
            <person name="Berka R.M."/>
            <person name="Grigoriev I.V."/>
            <person name="Otillar R."/>
            <person name="Salamov A."/>
            <person name="Grimwood J."/>
            <person name="Reid I."/>
            <person name="Ishmael N."/>
            <person name="John T."/>
            <person name="Darmond C."/>
            <person name="Moisan M.-C."/>
            <person name="Henrissat B."/>
            <person name="Coutinho P.M."/>
            <person name="Lombard V."/>
            <person name="Natvig D.O."/>
            <person name="Lindquist E."/>
            <person name="Schmutz J."/>
            <person name="Lucas S."/>
            <person name="Harris P."/>
            <person name="Powlowski J."/>
            <person name="Bellemare A."/>
            <person name="Taylor D."/>
            <person name="Butler G."/>
            <person name="de Vries R.P."/>
            <person name="Allijn I.E."/>
            <person name="van den Brink J."/>
            <person name="Ushinsky S."/>
            <person name="Storms R."/>
            <person name="Powell A.J."/>
            <person name="Paulsen I.T."/>
            <person name="Elbourne L.D.H."/>
            <person name="Baker S.E."/>
            <person name="Magnuson J."/>
            <person name="LaBoissiere S."/>
            <person name="Clutterbuck A.J."/>
            <person name="Martinez D."/>
            <person name="Wogulis M."/>
            <person name="de Leon A.L."/>
            <person name="Rey M.W."/>
            <person name="Tsang A."/>
        </authorList>
    </citation>
    <scope>NUCLEOTIDE SEQUENCE [LARGE SCALE GENOMIC DNA]</scope>
    <source>
        <strain evidence="3">ATCC 42464 / BCRC 31852 / DSM 1799</strain>
    </source>
</reference>
<dbReference type="HOGENOM" id="CLU_000288_138_0_1"/>
<dbReference type="GeneID" id="11511396"/>
<dbReference type="Proteomes" id="UP000007322">
    <property type="component" value="Chromosome 5"/>
</dbReference>
<dbReference type="STRING" id="573729.G2QIR9"/>
<keyword evidence="1" id="KW-0812">Transmembrane</keyword>
<dbReference type="PANTHER" id="PTHR10622">
    <property type="entry name" value="HET DOMAIN-CONTAINING PROTEIN"/>
    <property type="match status" value="1"/>
</dbReference>
<accession>G2QIR9</accession>
<dbReference type="RefSeq" id="XP_003665636.1">
    <property type="nucleotide sequence ID" value="XM_003665588.1"/>
</dbReference>
<sequence length="196" mass="22360">MRLINVKTYELEEFLDKPPNFAILSHPWGHDSEELTFRDVEEGRVHEPGVGSAKLLGSCRQVVADGLGYVRIDTCYINKTNLVELSEAINSMSRLYKGTSLCYAYLWDVPDDDRPDKPGSKFRTSRWPKTPQVRSASVAQRMSWAAGREAKRKEDIAYCLLGIFGVTMPMIYYGEGGEQAFPRLQEQITKKTKERF</sequence>
<proteinExistence type="predicted"/>
<dbReference type="eggNOG" id="KOG0504">
    <property type="taxonomic scope" value="Eukaryota"/>
</dbReference>
<evidence type="ECO:0000313" key="2">
    <source>
        <dbReference type="EMBL" id="AEO60391.1"/>
    </source>
</evidence>
<evidence type="ECO:0000313" key="3">
    <source>
        <dbReference type="Proteomes" id="UP000007322"/>
    </source>
</evidence>
<dbReference type="PANTHER" id="PTHR10622:SF10">
    <property type="entry name" value="HET DOMAIN-CONTAINING PROTEIN"/>
    <property type="match status" value="1"/>
</dbReference>
<dbReference type="AlphaFoldDB" id="G2QIR9"/>
<gene>
    <name evidence="2" type="ORF">MYCTH_2120425</name>
</gene>
<evidence type="ECO:0008006" key="4">
    <source>
        <dbReference type="Google" id="ProtNLM"/>
    </source>
</evidence>
<dbReference type="InParanoid" id="G2QIR9"/>
<dbReference type="OrthoDB" id="20872at2759"/>
<name>G2QIR9_THET4</name>
<dbReference type="VEuPathDB" id="FungiDB:MYCTH_2120425"/>
<protein>
    <recommendedName>
        <fullName evidence="4">Heterokaryon incompatibility domain-containing protein</fullName>
    </recommendedName>
</protein>
<feature type="transmembrane region" description="Helical" evidence="1">
    <location>
        <begin position="156"/>
        <end position="174"/>
    </location>
</feature>